<proteinExistence type="predicted"/>
<keyword evidence="2" id="KW-0732">Signal</keyword>
<evidence type="ECO:0000256" key="1">
    <source>
        <dbReference type="SAM" id="Phobius"/>
    </source>
</evidence>
<gene>
    <name evidence="3" type="ORF">NI17_006180</name>
</gene>
<dbReference type="InterPro" id="IPR019283">
    <property type="entry name" value="DUF2330"/>
</dbReference>
<keyword evidence="1" id="KW-0812">Transmembrane</keyword>
<keyword evidence="1" id="KW-0472">Membrane</keyword>
<feature type="chain" id="PRO_5041728595" evidence="2">
    <location>
        <begin position="30"/>
        <end position="342"/>
    </location>
</feature>
<reference evidence="3" key="1">
    <citation type="submission" date="2020-10" db="EMBL/GenBank/DDBJ databases">
        <title>De novo genome project of the cellulose decomposer Thermobifida halotolerans type strain.</title>
        <authorList>
            <person name="Nagy I."/>
            <person name="Horvath B."/>
            <person name="Kukolya J."/>
            <person name="Nagy I."/>
            <person name="Orsini M."/>
        </authorList>
    </citation>
    <scope>NUCLEOTIDE SEQUENCE</scope>
    <source>
        <strain evidence="3">DSM 44931</strain>
    </source>
</reference>
<dbReference type="Proteomes" id="UP000265719">
    <property type="component" value="Chromosome"/>
</dbReference>
<feature type="transmembrane region" description="Helical" evidence="1">
    <location>
        <begin position="317"/>
        <end position="338"/>
    </location>
</feature>
<dbReference type="PROSITE" id="PS51257">
    <property type="entry name" value="PROKAR_LIPOPROTEIN"/>
    <property type="match status" value="1"/>
</dbReference>
<accession>A0AA97M5A5</accession>
<dbReference type="Pfam" id="PF10092">
    <property type="entry name" value="DUF2330"/>
    <property type="match status" value="1"/>
</dbReference>
<protein>
    <submittedName>
        <fullName evidence="3">DUF2330 domain-containing protein</fullName>
    </submittedName>
</protein>
<name>A0AA97M5A5_9ACTN</name>
<dbReference type="RefSeq" id="WP_068692498.1">
    <property type="nucleotide sequence ID" value="NZ_CP063196.1"/>
</dbReference>
<keyword evidence="4" id="KW-1185">Reference proteome</keyword>
<evidence type="ECO:0000256" key="2">
    <source>
        <dbReference type="SAM" id="SignalP"/>
    </source>
</evidence>
<dbReference type="EMBL" id="CP063196">
    <property type="protein sequence ID" value="UOE20777.1"/>
    <property type="molecule type" value="Genomic_DNA"/>
</dbReference>
<feature type="signal peptide" evidence="2">
    <location>
        <begin position="1"/>
        <end position="29"/>
    </location>
</feature>
<organism evidence="3 4">
    <name type="scientific">Thermobifida halotolerans</name>
    <dbReference type="NCBI Taxonomy" id="483545"/>
    <lineage>
        <taxon>Bacteria</taxon>
        <taxon>Bacillati</taxon>
        <taxon>Actinomycetota</taxon>
        <taxon>Actinomycetes</taxon>
        <taxon>Streptosporangiales</taxon>
        <taxon>Nocardiopsidaceae</taxon>
        <taxon>Thermobifida</taxon>
    </lineage>
</organism>
<sequence>MRAAVRRGSAVVAVTVLAVAAGWAAPSWACGCGAMVGDVDVYGESTVVHFADGVQTVVLQLEARSQDSAAALLLPTPAPAEVALGDAAVFEELGEVSAPRTEYVDRWWPSGEGAVAGAPAGGVAVLDRVGLGPFDAATLAADDAAALHDWLDDNGFALEDDLAEALEPYVAEGWYYVAVRLDAEKAALSGALEPVEVTFPATELVYPMRLTALSDRGQYARLYLLADHRMDRVDDVPVDSRLRFAGRLTAADVESERLRDLVGSDGVFLTTLDHDIWDPSELTGDFVFAPAADDTPYQEVVRMERTVRILGFPAGPFSVVLGALTLLVAGVLVARLVAGARR</sequence>
<evidence type="ECO:0000313" key="4">
    <source>
        <dbReference type="Proteomes" id="UP000265719"/>
    </source>
</evidence>
<evidence type="ECO:0000313" key="3">
    <source>
        <dbReference type="EMBL" id="UOE20777.1"/>
    </source>
</evidence>
<keyword evidence="1" id="KW-1133">Transmembrane helix</keyword>
<dbReference type="KEGG" id="thao:NI17_006180"/>
<dbReference type="AlphaFoldDB" id="A0AA97M5A5"/>